<evidence type="ECO:0000256" key="4">
    <source>
        <dbReference type="ARBA" id="ARBA00023242"/>
    </source>
</evidence>
<organism evidence="8">
    <name type="scientific">Dissoconium aciculare CBS 342.82</name>
    <dbReference type="NCBI Taxonomy" id="1314786"/>
    <lineage>
        <taxon>Eukaryota</taxon>
        <taxon>Fungi</taxon>
        <taxon>Dikarya</taxon>
        <taxon>Ascomycota</taxon>
        <taxon>Pezizomycotina</taxon>
        <taxon>Dothideomycetes</taxon>
        <taxon>Dothideomycetidae</taxon>
        <taxon>Mycosphaerellales</taxon>
        <taxon>Dissoconiaceae</taxon>
        <taxon>Dissoconium</taxon>
    </lineage>
</organism>
<evidence type="ECO:0000256" key="2">
    <source>
        <dbReference type="ARBA" id="ARBA00022723"/>
    </source>
</evidence>
<dbReference type="InterPro" id="IPR006591">
    <property type="entry name" value="RNAP_P/RPABC4"/>
</dbReference>
<reference evidence="8" key="2">
    <citation type="submission" date="2020-04" db="EMBL/GenBank/DDBJ databases">
        <authorList>
            <consortium name="NCBI Genome Project"/>
        </authorList>
    </citation>
    <scope>NUCLEOTIDE SEQUENCE</scope>
    <source>
        <strain evidence="8">CBS 342.82</strain>
    </source>
</reference>
<dbReference type="GO" id="GO:0005736">
    <property type="term" value="C:RNA polymerase I complex"/>
    <property type="evidence" value="ECO:0007669"/>
    <property type="project" value="TreeGrafter"/>
</dbReference>
<evidence type="ECO:0000313" key="7">
    <source>
        <dbReference type="Proteomes" id="UP000504637"/>
    </source>
</evidence>
<feature type="region of interest" description="Disordered" evidence="6">
    <location>
        <begin position="1"/>
        <end position="42"/>
    </location>
</feature>
<evidence type="ECO:0000256" key="5">
    <source>
        <dbReference type="ARBA" id="ARBA00025770"/>
    </source>
</evidence>
<comment type="similarity">
    <text evidence="5">Belongs to the archaeal Rpo12/eukaryotic RPC10 RNA polymerase subunit family.</text>
</comment>
<dbReference type="GO" id="GO:0005666">
    <property type="term" value="C:RNA polymerase III complex"/>
    <property type="evidence" value="ECO:0007669"/>
    <property type="project" value="TreeGrafter"/>
</dbReference>
<evidence type="ECO:0000313" key="8">
    <source>
        <dbReference type="RefSeq" id="XP_033457954.1"/>
    </source>
</evidence>
<accession>A0A6J3LZ37</accession>
<keyword evidence="7" id="KW-1185">Reference proteome</keyword>
<evidence type="ECO:0000256" key="1">
    <source>
        <dbReference type="ARBA" id="ARBA00004123"/>
    </source>
</evidence>
<dbReference type="GO" id="GO:0006351">
    <property type="term" value="P:DNA-templated transcription"/>
    <property type="evidence" value="ECO:0007669"/>
    <property type="project" value="InterPro"/>
</dbReference>
<dbReference type="InterPro" id="IPR039747">
    <property type="entry name" value="RPABC4"/>
</dbReference>
<dbReference type="SUPFAM" id="SSF63393">
    <property type="entry name" value="RNA polymerase subunits"/>
    <property type="match status" value="1"/>
</dbReference>
<evidence type="ECO:0000256" key="6">
    <source>
        <dbReference type="SAM" id="MobiDB-lite"/>
    </source>
</evidence>
<name>A0A6J3LZ37_9PEZI</name>
<sequence length="95" mass="10095">MSAYQPPSAGGSSSQQASGSQTGGQSSGGGAGGYSGFNITGSSNFEDTSRPVHYLCGDCDQKVTLKKGDPIRCKECGYRVLYKERTNRMIQFEAR</sequence>
<dbReference type="SMART" id="SM00659">
    <property type="entry name" value="RPOLCX"/>
    <property type="match status" value="1"/>
</dbReference>
<gene>
    <name evidence="8" type="ORF">K489DRAFT_411346</name>
</gene>
<comment type="subcellular location">
    <subcellularLocation>
        <location evidence="1">Nucleus</location>
    </subcellularLocation>
</comment>
<dbReference type="RefSeq" id="XP_033457954.1">
    <property type="nucleotide sequence ID" value="XM_033607793.1"/>
</dbReference>
<keyword evidence="4" id="KW-0539">Nucleus</keyword>
<dbReference type="PANTHER" id="PTHR12056">
    <property type="entry name" value="DNA-DIRECTED RNA POLYMERASES I, II, AND III"/>
    <property type="match status" value="1"/>
</dbReference>
<dbReference type="Proteomes" id="UP000504637">
    <property type="component" value="Unplaced"/>
</dbReference>
<dbReference type="GO" id="GO:0003677">
    <property type="term" value="F:DNA binding"/>
    <property type="evidence" value="ECO:0007669"/>
    <property type="project" value="InterPro"/>
</dbReference>
<dbReference type="AlphaFoldDB" id="A0A6J3LZ37"/>
<dbReference type="GO" id="GO:0005665">
    <property type="term" value="C:RNA polymerase II, core complex"/>
    <property type="evidence" value="ECO:0007669"/>
    <property type="project" value="TreeGrafter"/>
</dbReference>
<keyword evidence="2" id="KW-0479">Metal-binding</keyword>
<dbReference type="PANTHER" id="PTHR12056:SF2">
    <property type="entry name" value="GEO11084P1"/>
    <property type="match status" value="1"/>
</dbReference>
<dbReference type="Gene3D" id="2.20.28.30">
    <property type="entry name" value="RNA polymerase ii, chain L"/>
    <property type="match status" value="1"/>
</dbReference>
<evidence type="ECO:0008006" key="9">
    <source>
        <dbReference type="Google" id="ProtNLM"/>
    </source>
</evidence>
<dbReference type="FunFam" id="2.20.28.30:FF:000002">
    <property type="entry name" value="DNA-directed RNA polymerases II, IV and V subunit 12"/>
    <property type="match status" value="1"/>
</dbReference>
<dbReference type="GO" id="GO:0003899">
    <property type="term" value="F:DNA-directed RNA polymerase activity"/>
    <property type="evidence" value="ECO:0007669"/>
    <property type="project" value="InterPro"/>
</dbReference>
<reference evidence="8" key="3">
    <citation type="submission" date="2025-08" db="UniProtKB">
        <authorList>
            <consortium name="RefSeq"/>
        </authorList>
    </citation>
    <scope>IDENTIFICATION</scope>
    <source>
        <strain evidence="8">CBS 342.82</strain>
    </source>
</reference>
<protein>
    <recommendedName>
        <fullName evidence="9">Metallothionein-I gene transcription activator</fullName>
    </recommendedName>
</protein>
<feature type="compositionally biased region" description="Gly residues" evidence="6">
    <location>
        <begin position="21"/>
        <end position="35"/>
    </location>
</feature>
<evidence type="ECO:0000256" key="3">
    <source>
        <dbReference type="ARBA" id="ARBA00022833"/>
    </source>
</evidence>
<dbReference type="OrthoDB" id="5585087at2759"/>
<dbReference type="InterPro" id="IPR029040">
    <property type="entry name" value="RPABC4/Spt4"/>
</dbReference>
<dbReference type="Pfam" id="PF03604">
    <property type="entry name" value="Zn_ribbon_RPAB4"/>
    <property type="match status" value="1"/>
</dbReference>
<keyword evidence="3" id="KW-0862">Zinc</keyword>
<feature type="compositionally biased region" description="Low complexity" evidence="6">
    <location>
        <begin position="1"/>
        <end position="20"/>
    </location>
</feature>
<dbReference type="GO" id="GO:0008270">
    <property type="term" value="F:zinc ion binding"/>
    <property type="evidence" value="ECO:0007669"/>
    <property type="project" value="InterPro"/>
</dbReference>
<dbReference type="GeneID" id="54365592"/>
<proteinExistence type="inferred from homology"/>
<reference evidence="8" key="1">
    <citation type="submission" date="2020-01" db="EMBL/GenBank/DDBJ databases">
        <authorList>
            <consortium name="DOE Joint Genome Institute"/>
            <person name="Haridas S."/>
            <person name="Albert R."/>
            <person name="Binder M."/>
            <person name="Bloem J."/>
            <person name="Labutti K."/>
            <person name="Salamov A."/>
            <person name="Andreopoulos B."/>
            <person name="Baker S.E."/>
            <person name="Barry K."/>
            <person name="Bills G."/>
            <person name="Bluhm B.H."/>
            <person name="Cannon C."/>
            <person name="Castanera R."/>
            <person name="Culley D.E."/>
            <person name="Daum C."/>
            <person name="Ezra D."/>
            <person name="Gonzalez J.B."/>
            <person name="Henrissat B."/>
            <person name="Kuo A."/>
            <person name="Liang C."/>
            <person name="Lipzen A."/>
            <person name="Lutzoni F."/>
            <person name="Magnuson J."/>
            <person name="Mondo S."/>
            <person name="Nolan M."/>
            <person name="Ohm R."/>
            <person name="Pangilinan J."/>
            <person name="Park H.-J."/>
            <person name="Ramirez L."/>
            <person name="Alfaro M."/>
            <person name="Sun H."/>
            <person name="Tritt A."/>
            <person name="Yoshinaga Y."/>
            <person name="Zwiers L.-H."/>
            <person name="Turgeon B.G."/>
            <person name="Goodwin S.B."/>
            <person name="Spatafora J.W."/>
            <person name="Crous P.W."/>
            <person name="Grigoriev I.V."/>
        </authorList>
    </citation>
    <scope>NUCLEOTIDE SEQUENCE</scope>
    <source>
        <strain evidence="8">CBS 342.82</strain>
    </source>
</reference>